<feature type="coiled-coil region" evidence="1">
    <location>
        <begin position="826"/>
        <end position="853"/>
    </location>
</feature>
<accession>A0ABN9Q9I9</accession>
<keyword evidence="1" id="KW-0175">Coiled coil</keyword>
<dbReference type="EMBL" id="CAUYUJ010002510">
    <property type="protein sequence ID" value="CAK0801112.1"/>
    <property type="molecule type" value="Genomic_DNA"/>
</dbReference>
<feature type="region of interest" description="Disordered" evidence="2">
    <location>
        <begin position="215"/>
        <end position="312"/>
    </location>
</feature>
<comment type="caution">
    <text evidence="3">The sequence shown here is derived from an EMBL/GenBank/DDBJ whole genome shotgun (WGS) entry which is preliminary data.</text>
</comment>
<keyword evidence="4" id="KW-1185">Reference proteome</keyword>
<evidence type="ECO:0000256" key="1">
    <source>
        <dbReference type="SAM" id="Coils"/>
    </source>
</evidence>
<evidence type="ECO:0000313" key="3">
    <source>
        <dbReference type="EMBL" id="CAK0801112.1"/>
    </source>
</evidence>
<evidence type="ECO:0000313" key="4">
    <source>
        <dbReference type="Proteomes" id="UP001189429"/>
    </source>
</evidence>
<evidence type="ECO:0008006" key="5">
    <source>
        <dbReference type="Google" id="ProtNLM"/>
    </source>
</evidence>
<feature type="compositionally biased region" description="Acidic residues" evidence="2">
    <location>
        <begin position="232"/>
        <end position="253"/>
    </location>
</feature>
<reference evidence="3" key="1">
    <citation type="submission" date="2023-10" db="EMBL/GenBank/DDBJ databases">
        <authorList>
            <person name="Chen Y."/>
            <person name="Shah S."/>
            <person name="Dougan E. K."/>
            <person name="Thang M."/>
            <person name="Chan C."/>
        </authorList>
    </citation>
    <scope>NUCLEOTIDE SEQUENCE [LARGE SCALE GENOMIC DNA]</scope>
</reference>
<evidence type="ECO:0000256" key="2">
    <source>
        <dbReference type="SAM" id="MobiDB-lite"/>
    </source>
</evidence>
<proteinExistence type="predicted"/>
<organism evidence="3 4">
    <name type="scientific">Prorocentrum cordatum</name>
    <dbReference type="NCBI Taxonomy" id="2364126"/>
    <lineage>
        <taxon>Eukaryota</taxon>
        <taxon>Sar</taxon>
        <taxon>Alveolata</taxon>
        <taxon>Dinophyceae</taxon>
        <taxon>Prorocentrales</taxon>
        <taxon>Prorocentraceae</taxon>
        <taxon>Prorocentrum</taxon>
    </lineage>
</organism>
<name>A0ABN9Q9I9_9DINO</name>
<sequence length="1055" mass="116650">MKVDTDGSLEHFTMGLKICERCYSFCDECLPGTPLPEICELMRADDNEDIKRALEVFDNGKKVEELNAHSLTGHHENARGAELYVKHLALTAKEVQNEYQKAPKTLGMVAYDMGATGIDPIYLVKRCPELEGKYPVIKIYLASGQVVQESAFRGPNFCLFPGHSSRLMLGLARLRTSGSGGGGQFMGSRRVGALDLQVMYHSDILEKVDKLKLKASQRKGPNKGPDAPGDIYNEDEDMDGGSDAVDDDMEGISDAETLRLGGAPSGAASCASGPTGTAPSAVAKRSRDSESHLSSSGKKLKAEEEEPNPHQVGSYQHWLYELKFEKALDGDSLGRQIRQSKDKLPKLPEDQKTILSRRLELAENAVKLSYQKLHTMKDEEFTSLWTPLKRGGCKMTMKFRIALYRRCAHNLWERALLKDSPDLGKDISSLIDSAVLWHEPSQKQKLVNEFDPLKPTLLGIGASDNKTAQVFMECLFGKNFLKIIEMGEDGDTIIKKLSETACRRWSMTEDAEIGDVSAAVHVDAMKVLGVLVSVMDAGIDVGTDFGAVSEVKEFEAEAYKTDGCDRPANIASVACSKNKTWEARITSKLQSSELMVEHGPKIKSALLEMKGLPEGPSSEAAKVLDKISNDVPYWESVLPKEASSIVKAELRDQTLKRANVLIEVDADGKPACGLIKATHDLRLSEYMGCVKSVAKLFPGDPGFARVLLSISRALAEMDLSSKFQILQDAANGWVPDADSTMKLKDAVNACAKKDLPNEVTAAVEGLLVKIYTAITECGESKILPETHNQEPIHANVMATCAEKLGQHKFVNMAEVLRSAWRLQSFASKLDTDVQSQSEDLDKALREAHRALQKTSQDMSAMASYWDSSDKMVEEKLNEIHASAKTSTQRAGAVLRQPHLDAATASAKTLRAEIEEHPSTKEWKQAMEQCTSTDELREEFPKSFMGAPVHRWKSLADEIHSALDDAQKKTKDFDLASIENEISIDNQVKVKARVAYVTHAMMTNITDQALLRNLMEMRKRMREIQTTLREWEIVPDMIKSTCLLQSYTNALKMKPI</sequence>
<dbReference type="Proteomes" id="UP001189429">
    <property type="component" value="Unassembled WGS sequence"/>
</dbReference>
<feature type="compositionally biased region" description="Low complexity" evidence="2">
    <location>
        <begin position="261"/>
        <end position="278"/>
    </location>
</feature>
<gene>
    <name evidence="3" type="ORF">PCOR1329_LOCUS9078</name>
</gene>
<protein>
    <recommendedName>
        <fullName evidence="5">PARP</fullName>
    </recommendedName>
</protein>